<sequence>MGMLRDATEATLERWIRTRTPPRTRIRLGQRQIFIIPNRYGMGLLLLVLLLFVMGTNYQNNLVLALAFWLVALFVLSIHLTYLNLSGLQLQAGHSASGFVGAPMQHAVHLHSQRPRYGLLVSGDEQPERWLDELAAQEHVQLSVQTTPQQRGLQPAPRLRVETRFPFGWITAWTYWLPDQQGIAWPVPVDHGAQRTATEDPEAQQTTAWRNDPEALDDVREYSPGDPQRRILWRHYARRGVLAVKAPPPAGGETRHLDSRQVVDLDRESGLQQLCWWVLECDAAGTDWSLRLPDYWLPPGRGEHQRLQGLDALALSGSAPAHRSGKKKEAAT</sequence>
<evidence type="ECO:0000256" key="1">
    <source>
        <dbReference type="SAM" id="Phobius"/>
    </source>
</evidence>
<accession>A0A4Z0WJR9</accession>
<keyword evidence="1" id="KW-0812">Transmembrane</keyword>
<comment type="caution">
    <text evidence="2">The sequence shown here is derived from an EMBL/GenBank/DDBJ whole genome shotgun (WGS) entry which is preliminary data.</text>
</comment>
<dbReference type="Proteomes" id="UP000297475">
    <property type="component" value="Unassembled WGS sequence"/>
</dbReference>
<feature type="transmembrane region" description="Helical" evidence="1">
    <location>
        <begin position="62"/>
        <end position="85"/>
    </location>
</feature>
<dbReference type="PANTHER" id="PTHR34351">
    <property type="entry name" value="SLR1927 PROTEIN-RELATED"/>
    <property type="match status" value="1"/>
</dbReference>
<evidence type="ECO:0000313" key="2">
    <source>
        <dbReference type="EMBL" id="TGG95395.1"/>
    </source>
</evidence>
<dbReference type="EMBL" id="SRMF01000001">
    <property type="protein sequence ID" value="TGG95395.1"/>
    <property type="molecule type" value="Genomic_DNA"/>
</dbReference>
<feature type="transmembrane region" description="Helical" evidence="1">
    <location>
        <begin position="33"/>
        <end position="56"/>
    </location>
</feature>
<keyword evidence="1" id="KW-1133">Transmembrane helix</keyword>
<organism evidence="2 3">
    <name type="scientific">Natronospirillum operosum</name>
    <dbReference type="NCBI Taxonomy" id="2759953"/>
    <lineage>
        <taxon>Bacteria</taxon>
        <taxon>Pseudomonadati</taxon>
        <taxon>Pseudomonadota</taxon>
        <taxon>Gammaproteobacteria</taxon>
        <taxon>Oceanospirillales</taxon>
        <taxon>Natronospirillaceae</taxon>
        <taxon>Natronospirillum</taxon>
    </lineage>
</organism>
<evidence type="ECO:0000313" key="3">
    <source>
        <dbReference type="Proteomes" id="UP000297475"/>
    </source>
</evidence>
<keyword evidence="3" id="KW-1185">Reference proteome</keyword>
<name>A0A4Z0WJR9_9GAMM</name>
<keyword evidence="1" id="KW-0472">Membrane</keyword>
<reference evidence="2 3" key="1">
    <citation type="submission" date="2019-04" db="EMBL/GenBank/DDBJ databases">
        <title>Natronospirillum operosus gen. nov., sp. nov., a haloalkaliphilic satellite isolated from decaying biomass of laboratory culture of cyanobacterium Geitlerinema sp. and proposal of Natronospirillaceae fam. nov. and Saccharospirillaceae fam. nov.</title>
        <authorList>
            <person name="Kevbrin V."/>
            <person name="Boltyanskaya Y."/>
            <person name="Koziaeva V."/>
            <person name="Grouzdev D.S."/>
            <person name="Park M."/>
            <person name="Cho J."/>
        </authorList>
    </citation>
    <scope>NUCLEOTIDE SEQUENCE [LARGE SCALE GENOMIC DNA]</scope>
    <source>
        <strain evidence="2 3">G-116</strain>
    </source>
</reference>
<protein>
    <submittedName>
        <fullName evidence="2">DUF58 domain-containing protein</fullName>
    </submittedName>
</protein>
<dbReference type="PANTHER" id="PTHR34351:SF1">
    <property type="entry name" value="SLR1927 PROTEIN"/>
    <property type="match status" value="1"/>
</dbReference>
<dbReference type="RefSeq" id="WP_135481032.1">
    <property type="nucleotide sequence ID" value="NZ_SRMF01000001.1"/>
</dbReference>
<proteinExistence type="predicted"/>
<dbReference type="OrthoDB" id="5298497at2"/>
<gene>
    <name evidence="2" type="ORF">E4656_02940</name>
</gene>
<dbReference type="AlphaFoldDB" id="A0A4Z0WJR9"/>